<dbReference type="SUPFAM" id="SSF52540">
    <property type="entry name" value="P-loop containing nucleoside triphosphate hydrolases"/>
    <property type="match status" value="1"/>
</dbReference>
<gene>
    <name evidence="2" type="ORF">G6F50_018356</name>
</gene>
<dbReference type="GO" id="GO:0003678">
    <property type="term" value="F:DNA helicase activity"/>
    <property type="evidence" value="ECO:0007669"/>
    <property type="project" value="InterPro"/>
</dbReference>
<feature type="domain" description="SF4 helicase" evidence="1">
    <location>
        <begin position="1"/>
        <end position="85"/>
    </location>
</feature>
<dbReference type="PANTHER" id="PTHR30153">
    <property type="entry name" value="REPLICATIVE DNA HELICASE DNAB"/>
    <property type="match status" value="1"/>
</dbReference>
<reference evidence="2 3" key="1">
    <citation type="journal article" date="2020" name="Microb. Genom.">
        <title>Genetic diversity of clinical and environmental Mucorales isolates obtained from an investigation of mucormycosis cases among solid organ transplant recipients.</title>
        <authorList>
            <person name="Nguyen M.H."/>
            <person name="Kaul D."/>
            <person name="Muto C."/>
            <person name="Cheng S.J."/>
            <person name="Richter R.A."/>
            <person name="Bruno V.M."/>
            <person name="Liu G."/>
            <person name="Beyhan S."/>
            <person name="Sundermann A.J."/>
            <person name="Mounaud S."/>
            <person name="Pasculle A.W."/>
            <person name="Nierman W.C."/>
            <person name="Driscoll E."/>
            <person name="Cumbie R."/>
            <person name="Clancy C.J."/>
            <person name="Dupont C.L."/>
        </authorList>
    </citation>
    <scope>NUCLEOTIDE SEQUENCE [LARGE SCALE GENOMIC DNA]</scope>
    <source>
        <strain evidence="2 3">GL24</strain>
    </source>
</reference>
<dbReference type="GO" id="GO:0006260">
    <property type="term" value="P:DNA replication"/>
    <property type="evidence" value="ECO:0007669"/>
    <property type="project" value="InterPro"/>
</dbReference>
<evidence type="ECO:0000313" key="3">
    <source>
        <dbReference type="Proteomes" id="UP000740926"/>
    </source>
</evidence>
<dbReference type="Pfam" id="PF03796">
    <property type="entry name" value="DnaB_C"/>
    <property type="match status" value="1"/>
</dbReference>
<dbReference type="GO" id="GO:0005524">
    <property type="term" value="F:ATP binding"/>
    <property type="evidence" value="ECO:0007669"/>
    <property type="project" value="InterPro"/>
</dbReference>
<name>A0A9P7BYH2_9FUNG</name>
<evidence type="ECO:0000313" key="2">
    <source>
        <dbReference type="EMBL" id="KAG1526854.1"/>
    </source>
</evidence>
<evidence type="ECO:0000259" key="1">
    <source>
        <dbReference type="PROSITE" id="PS51199"/>
    </source>
</evidence>
<keyword evidence="3" id="KW-1185">Reference proteome</keyword>
<dbReference type="Gene3D" id="3.40.50.300">
    <property type="entry name" value="P-loop containing nucleotide triphosphate hydrolases"/>
    <property type="match status" value="1"/>
</dbReference>
<accession>A0A9P7BYH2</accession>
<dbReference type="PANTHER" id="PTHR30153:SF2">
    <property type="entry name" value="REPLICATIVE DNA HELICASE"/>
    <property type="match status" value="1"/>
</dbReference>
<dbReference type="InterPro" id="IPR027417">
    <property type="entry name" value="P-loop_NTPase"/>
</dbReference>
<protein>
    <recommendedName>
        <fullName evidence="1">SF4 helicase domain-containing protein</fullName>
    </recommendedName>
</protein>
<proteinExistence type="predicted"/>
<organism evidence="2 3">
    <name type="scientific">Rhizopus delemar</name>
    <dbReference type="NCBI Taxonomy" id="936053"/>
    <lineage>
        <taxon>Eukaryota</taxon>
        <taxon>Fungi</taxon>
        <taxon>Fungi incertae sedis</taxon>
        <taxon>Mucoromycota</taxon>
        <taxon>Mucoromycotina</taxon>
        <taxon>Mucoromycetes</taxon>
        <taxon>Mucorales</taxon>
        <taxon>Mucorineae</taxon>
        <taxon>Rhizopodaceae</taxon>
        <taxon>Rhizopus</taxon>
    </lineage>
</organism>
<dbReference type="AlphaFoldDB" id="A0A9P7BYH2"/>
<dbReference type="GO" id="GO:0005829">
    <property type="term" value="C:cytosol"/>
    <property type="evidence" value="ECO:0007669"/>
    <property type="project" value="TreeGrafter"/>
</dbReference>
<dbReference type="EMBL" id="JAANIU010017392">
    <property type="protein sequence ID" value="KAG1526854.1"/>
    <property type="molecule type" value="Genomic_DNA"/>
</dbReference>
<dbReference type="InterPro" id="IPR007694">
    <property type="entry name" value="DNA_helicase_DnaB-like_C"/>
</dbReference>
<sequence>MKARDPDLALVVIAYLQLMHVDGDNRAAGIGDITRALKLLASELKIRVLLLSQLNRDVEKRTGDKRPIVADLRDSGSIEQDADAS</sequence>
<comment type="caution">
    <text evidence="2">The sequence shown here is derived from an EMBL/GenBank/DDBJ whole genome shotgun (WGS) entry which is preliminary data.</text>
</comment>
<dbReference type="PROSITE" id="PS51199">
    <property type="entry name" value="SF4_HELICASE"/>
    <property type="match status" value="1"/>
</dbReference>
<dbReference type="Proteomes" id="UP000740926">
    <property type="component" value="Unassembled WGS sequence"/>
</dbReference>